<dbReference type="InterPro" id="IPR025669">
    <property type="entry name" value="AAA_dom"/>
</dbReference>
<evidence type="ECO:0000256" key="2">
    <source>
        <dbReference type="ARBA" id="ARBA00049360"/>
    </source>
</evidence>
<dbReference type="Pfam" id="PF13614">
    <property type="entry name" value="AAA_31"/>
    <property type="match status" value="1"/>
</dbReference>
<dbReference type="FunFam" id="3.40.50.300:FF:000285">
    <property type="entry name" value="Sporulation initiation inhibitor Soj"/>
    <property type="match status" value="1"/>
</dbReference>
<gene>
    <name evidence="6" type="ORF">H6A13_10630</name>
</gene>
<comment type="similarity">
    <text evidence="1">Belongs to the ParA family.</text>
</comment>
<dbReference type="InterPro" id="IPR050678">
    <property type="entry name" value="DNA_Partitioning_ATPase"/>
</dbReference>
<feature type="domain" description="AAA" evidence="5">
    <location>
        <begin position="3"/>
        <end position="183"/>
    </location>
</feature>
<evidence type="ECO:0000256" key="1">
    <source>
        <dbReference type="ARBA" id="ARBA00006976"/>
    </source>
</evidence>
<comment type="catalytic activity">
    <reaction evidence="2">
        <text>ATP + H2O = ADP + phosphate + H(+)</text>
        <dbReference type="Rhea" id="RHEA:13065"/>
        <dbReference type="ChEBI" id="CHEBI:15377"/>
        <dbReference type="ChEBI" id="CHEBI:15378"/>
        <dbReference type="ChEBI" id="CHEBI:30616"/>
        <dbReference type="ChEBI" id="CHEBI:43474"/>
        <dbReference type="ChEBI" id="CHEBI:456216"/>
    </reaction>
</comment>
<reference evidence="6" key="2">
    <citation type="journal article" date="2021" name="Sci. Rep.">
        <title>The distribution of antibiotic resistance genes in chicken gut microbiota commensals.</title>
        <authorList>
            <person name="Juricova H."/>
            <person name="Matiasovicova J."/>
            <person name="Kubasova T."/>
            <person name="Cejkova D."/>
            <person name="Rychlik I."/>
        </authorList>
    </citation>
    <scope>NUCLEOTIDE SEQUENCE</scope>
    <source>
        <strain evidence="6">An420c</strain>
    </source>
</reference>
<dbReference type="EMBL" id="JACJLV010000041">
    <property type="protein sequence ID" value="MBM6827542.1"/>
    <property type="molecule type" value="Genomic_DNA"/>
</dbReference>
<keyword evidence="7" id="KW-1185">Reference proteome</keyword>
<evidence type="ECO:0000259" key="5">
    <source>
        <dbReference type="Pfam" id="PF13614"/>
    </source>
</evidence>
<dbReference type="AlphaFoldDB" id="A0A938XHC9"/>
<comment type="subunit">
    <text evidence="3">Dimerizes in the presence of ATP but not ADP; ATP-binding is required for double-stranded (ds)DNA-binding. Interacts with DnaA.</text>
</comment>
<evidence type="ECO:0000313" key="6">
    <source>
        <dbReference type="EMBL" id="MBM6827542.1"/>
    </source>
</evidence>
<sequence length="261" mass="28773">MCKVISIANQKGGVAKTTTAVNLGIGLARKGNKVLLVDTDPQGSLTASLGYVEPDEIPVTLANILTAVINEEEIDMAAGILHHEENIDIMPGNIELSALEVTMGNVMSRELILKDYIDMMRERYDYILIDCMPSLGMMTINALVASDSVLIPVQAAYLPVKGLQQLIKTIMMVKKRLNRKLKIQGILLTMVDYRTNYAKDISSKVHETYGSRIVVFQNTIPMSVKAAETSAEGISIYAHCPRSKVAEAYRNLTEEVLENEK</sequence>
<dbReference type="InterPro" id="IPR027417">
    <property type="entry name" value="P-loop_NTPase"/>
</dbReference>
<organism evidence="6 7">
    <name type="scientific">Mordavella massiliensis</name>
    <dbReference type="NCBI Taxonomy" id="1871024"/>
    <lineage>
        <taxon>Bacteria</taxon>
        <taxon>Bacillati</taxon>
        <taxon>Bacillota</taxon>
        <taxon>Clostridia</taxon>
        <taxon>Eubacteriales</taxon>
        <taxon>Clostridiaceae</taxon>
        <taxon>Mordavella</taxon>
    </lineage>
</organism>
<dbReference type="SUPFAM" id="SSF52540">
    <property type="entry name" value="P-loop containing nucleoside triphosphate hydrolases"/>
    <property type="match status" value="1"/>
</dbReference>
<dbReference type="Gene3D" id="3.40.50.300">
    <property type="entry name" value="P-loop containing nucleotide triphosphate hydrolases"/>
    <property type="match status" value="1"/>
</dbReference>
<evidence type="ECO:0000313" key="7">
    <source>
        <dbReference type="Proteomes" id="UP000713880"/>
    </source>
</evidence>
<evidence type="ECO:0000256" key="4">
    <source>
        <dbReference type="ARBA" id="ARBA00071824"/>
    </source>
</evidence>
<name>A0A938XHC9_9CLOT</name>
<accession>A0A938XHC9</accession>
<dbReference type="PANTHER" id="PTHR13696:SF99">
    <property type="entry name" value="COBYRINIC ACID AC-DIAMIDE SYNTHASE"/>
    <property type="match status" value="1"/>
</dbReference>
<reference evidence="6" key="1">
    <citation type="submission" date="2020-08" db="EMBL/GenBank/DDBJ databases">
        <authorList>
            <person name="Cejkova D."/>
            <person name="Kubasova T."/>
            <person name="Jahodarova E."/>
            <person name="Rychlik I."/>
        </authorList>
    </citation>
    <scope>NUCLEOTIDE SEQUENCE</scope>
    <source>
        <strain evidence="6">An420c</strain>
    </source>
</reference>
<dbReference type="Proteomes" id="UP000713880">
    <property type="component" value="Unassembled WGS sequence"/>
</dbReference>
<proteinExistence type="inferred from homology"/>
<protein>
    <recommendedName>
        <fullName evidence="4">Sporulation initiation inhibitor protein Soj</fullName>
    </recommendedName>
</protein>
<dbReference type="PANTHER" id="PTHR13696">
    <property type="entry name" value="P-LOOP CONTAINING NUCLEOSIDE TRIPHOSPHATE HYDROLASE"/>
    <property type="match status" value="1"/>
</dbReference>
<dbReference type="RefSeq" id="WP_204909545.1">
    <property type="nucleotide sequence ID" value="NZ_JACJLV010000041.1"/>
</dbReference>
<dbReference type="PIRSF" id="PIRSF009320">
    <property type="entry name" value="Nuc_binding_HP_1000"/>
    <property type="match status" value="1"/>
</dbReference>
<dbReference type="CDD" id="cd02042">
    <property type="entry name" value="ParAB_family"/>
    <property type="match status" value="1"/>
</dbReference>
<evidence type="ECO:0000256" key="3">
    <source>
        <dbReference type="ARBA" id="ARBA00062323"/>
    </source>
</evidence>
<comment type="caution">
    <text evidence="6">The sequence shown here is derived from an EMBL/GenBank/DDBJ whole genome shotgun (WGS) entry which is preliminary data.</text>
</comment>